<name>A0A6A5WHZ4_9PLEO</name>
<dbReference type="OrthoDB" id="5213630at2759"/>
<gene>
    <name evidence="3" type="ORF">P154DRAFT_562877</name>
</gene>
<sequence>MGDSQFDNTGHEKGSNSISETFGGISRRFRRNKKDKEHLGSEQDSSDVPPLVSGSTALPTRKLSLSVKRHPPPQQPTSLIAQISGETPQGQTPQNQSNSSEEPRSPPPSDLPPTPLPKHGDYGPPVNPKGRAEVPINGPNQNTPPSQDSSIDQTAQSKSVVTGQPKGKSQPNGESGNNLEQMSLADVQKQLMNAIKTRNILEKEREEAIESREALRREKQKAVDIAANNYSWWDHERKEKERLTNELTIANTELVEKNDSILSATAAKAALEKLLAEKTTEAENATKIKDLVVKDAQELTVEKGKLMKDLQESRKIFKETNNELRELKFEVKNKTPDTWFIDQWRALHAKIENVSRLYFLGQLKKPAGMMATRPKGPLLHKPGVYPSRKLNFLAYNYDQYLSSEEYRPLIVQAFIWWVLTNKVFDHVSRDSEGLFWAGTMRDALGALKNELRPLQHRNRDTNDPEEMKRVEADIRNSHRWRATTSVMLLSRHPANKRIQDDDILHLIDVITSSINPYIVCDKESYRLNREADLRTTLDTIITTAVDLDAEIHQQRAWIFCEQMYCDELEGTPLWGFAYNEDEMEKVPGPKHGKLGRRHTTEPSVDMIVHPALYRQGDHYGKDYSATEVLCKAKVVLGR</sequence>
<feature type="compositionally biased region" description="Polar residues" evidence="2">
    <location>
        <begin position="138"/>
        <end position="178"/>
    </location>
</feature>
<feature type="coiled-coil region" evidence="1">
    <location>
        <begin position="184"/>
        <end position="330"/>
    </location>
</feature>
<evidence type="ECO:0000256" key="2">
    <source>
        <dbReference type="SAM" id="MobiDB-lite"/>
    </source>
</evidence>
<evidence type="ECO:0000256" key="1">
    <source>
        <dbReference type="SAM" id="Coils"/>
    </source>
</evidence>
<proteinExistence type="predicted"/>
<reference evidence="3" key="1">
    <citation type="journal article" date="2020" name="Stud. Mycol.">
        <title>101 Dothideomycetes genomes: a test case for predicting lifestyles and emergence of pathogens.</title>
        <authorList>
            <person name="Haridas S."/>
            <person name="Albert R."/>
            <person name="Binder M."/>
            <person name="Bloem J."/>
            <person name="Labutti K."/>
            <person name="Salamov A."/>
            <person name="Andreopoulos B."/>
            <person name="Baker S."/>
            <person name="Barry K."/>
            <person name="Bills G."/>
            <person name="Bluhm B."/>
            <person name="Cannon C."/>
            <person name="Castanera R."/>
            <person name="Culley D."/>
            <person name="Daum C."/>
            <person name="Ezra D."/>
            <person name="Gonzalez J."/>
            <person name="Henrissat B."/>
            <person name="Kuo A."/>
            <person name="Liang C."/>
            <person name="Lipzen A."/>
            <person name="Lutzoni F."/>
            <person name="Magnuson J."/>
            <person name="Mondo S."/>
            <person name="Nolan M."/>
            <person name="Ohm R."/>
            <person name="Pangilinan J."/>
            <person name="Park H.-J."/>
            <person name="Ramirez L."/>
            <person name="Alfaro M."/>
            <person name="Sun H."/>
            <person name="Tritt A."/>
            <person name="Yoshinaga Y."/>
            <person name="Zwiers L.-H."/>
            <person name="Turgeon B."/>
            <person name="Goodwin S."/>
            <person name="Spatafora J."/>
            <person name="Crous P."/>
            <person name="Grigoriev I."/>
        </authorList>
    </citation>
    <scope>NUCLEOTIDE SEQUENCE</scope>
    <source>
        <strain evidence="3">CBS 123094</strain>
    </source>
</reference>
<feature type="compositionally biased region" description="Polar residues" evidence="2">
    <location>
        <begin position="76"/>
        <end position="96"/>
    </location>
</feature>
<feature type="compositionally biased region" description="Pro residues" evidence="2">
    <location>
        <begin position="105"/>
        <end position="116"/>
    </location>
</feature>
<evidence type="ECO:0000313" key="3">
    <source>
        <dbReference type="EMBL" id="KAF2001292.1"/>
    </source>
</evidence>
<dbReference type="EMBL" id="ML977584">
    <property type="protein sequence ID" value="KAF2001292.1"/>
    <property type="molecule type" value="Genomic_DNA"/>
</dbReference>
<protein>
    <submittedName>
        <fullName evidence="3">Uncharacterized protein</fullName>
    </submittedName>
</protein>
<keyword evidence="1" id="KW-0175">Coiled coil</keyword>
<dbReference type="AlphaFoldDB" id="A0A6A5WHZ4"/>
<evidence type="ECO:0000313" key="4">
    <source>
        <dbReference type="Proteomes" id="UP000799779"/>
    </source>
</evidence>
<dbReference type="Proteomes" id="UP000799779">
    <property type="component" value="Unassembled WGS sequence"/>
</dbReference>
<organism evidence="3 4">
    <name type="scientific">Amniculicola lignicola CBS 123094</name>
    <dbReference type="NCBI Taxonomy" id="1392246"/>
    <lineage>
        <taxon>Eukaryota</taxon>
        <taxon>Fungi</taxon>
        <taxon>Dikarya</taxon>
        <taxon>Ascomycota</taxon>
        <taxon>Pezizomycotina</taxon>
        <taxon>Dothideomycetes</taxon>
        <taxon>Pleosporomycetidae</taxon>
        <taxon>Pleosporales</taxon>
        <taxon>Amniculicolaceae</taxon>
        <taxon>Amniculicola</taxon>
    </lineage>
</organism>
<accession>A0A6A5WHZ4</accession>
<feature type="region of interest" description="Disordered" evidence="2">
    <location>
        <begin position="1"/>
        <end position="178"/>
    </location>
</feature>
<keyword evidence="4" id="KW-1185">Reference proteome</keyword>